<accession>D5WXG3</accession>
<evidence type="ECO:0000313" key="1">
    <source>
        <dbReference type="EMBL" id="ADG05884.1"/>
    </source>
</evidence>
<dbReference type="EMBL" id="CP002017">
    <property type="protein sequence ID" value="ADG05884.1"/>
    <property type="molecule type" value="Genomic_DNA"/>
</dbReference>
<dbReference type="HOGENOM" id="CLU_2117804_0_0_9"/>
<name>D5WXG3_KYRT2</name>
<protein>
    <submittedName>
        <fullName evidence="1">Uncharacterized protein</fullName>
    </submittedName>
</protein>
<dbReference type="KEGG" id="bts:Btus_1152"/>
<dbReference type="AlphaFoldDB" id="D5WXG3"/>
<proteinExistence type="predicted"/>
<gene>
    <name evidence="1" type="ordered locus">Btus_1152</name>
</gene>
<organism evidence="1 2">
    <name type="scientific">Kyrpidia tusciae (strain DSM 2912 / NBRC 15312 / T2)</name>
    <name type="common">Bacillus tusciae</name>
    <dbReference type="NCBI Taxonomy" id="562970"/>
    <lineage>
        <taxon>Bacteria</taxon>
        <taxon>Bacillati</taxon>
        <taxon>Bacillota</taxon>
        <taxon>Bacilli</taxon>
        <taxon>Bacillales</taxon>
        <taxon>Alicyclobacillaceae</taxon>
        <taxon>Kyrpidia</taxon>
    </lineage>
</organism>
<reference evidence="1 2" key="1">
    <citation type="journal article" date="2011" name="Stand. Genomic Sci.">
        <title>Complete genome sequence of the thermophilic, hydrogen-oxidizing Bacillus tusciae type strain (T2) and reclassification in the new genus, Kyrpidia gen. nov. as Kyrpidia tusciae comb. nov. and emendation of the family Alicyclobacillaceae da Costa and Rainey, 2010.</title>
        <authorList>
            <person name="Klenk H.P."/>
            <person name="Lapidus A."/>
            <person name="Chertkov O."/>
            <person name="Copeland A."/>
            <person name="Del Rio T.G."/>
            <person name="Nolan M."/>
            <person name="Lucas S."/>
            <person name="Chen F."/>
            <person name="Tice H."/>
            <person name="Cheng J.F."/>
            <person name="Han C."/>
            <person name="Bruce D."/>
            <person name="Goodwin L."/>
            <person name="Pitluck S."/>
            <person name="Pati A."/>
            <person name="Ivanova N."/>
            <person name="Mavromatis K."/>
            <person name="Daum C."/>
            <person name="Chen A."/>
            <person name="Palaniappan K."/>
            <person name="Chang Y.J."/>
            <person name="Land M."/>
            <person name="Hauser L."/>
            <person name="Jeffries C.D."/>
            <person name="Detter J.C."/>
            <person name="Rohde M."/>
            <person name="Abt B."/>
            <person name="Pukall R."/>
            <person name="Goker M."/>
            <person name="Bristow J."/>
            <person name="Markowitz V."/>
            <person name="Hugenholtz P."/>
            <person name="Eisen J.A."/>
        </authorList>
    </citation>
    <scope>NUCLEOTIDE SEQUENCE [LARGE SCALE GENOMIC DNA]</scope>
    <source>
        <strain evidence="1 2">DSM 2912</strain>
    </source>
</reference>
<sequence length="114" mass="13653">MLHLEPFWRFPIFRRGPWTVCRSTLSHDNMQSNDLKSFEKTPWLFVFTSQGVDHFRVVIPDGDLAVNDELADVYWDIFDRYPDYDFVISRFRAVTLTIRRCFFPLRKCRLRGGS</sequence>
<dbReference type="Proteomes" id="UP000002368">
    <property type="component" value="Chromosome"/>
</dbReference>
<keyword evidence="2" id="KW-1185">Reference proteome</keyword>
<evidence type="ECO:0000313" key="2">
    <source>
        <dbReference type="Proteomes" id="UP000002368"/>
    </source>
</evidence>